<dbReference type="InterPro" id="IPR046453">
    <property type="entry name" value="GpA_ATPase"/>
</dbReference>
<dbReference type="GO" id="GO:0004519">
    <property type="term" value="F:endonuclease activity"/>
    <property type="evidence" value="ECO:0007669"/>
    <property type="project" value="InterPro"/>
</dbReference>
<dbReference type="Pfam" id="PF05876">
    <property type="entry name" value="GpA_ATPase"/>
    <property type="match status" value="1"/>
</dbReference>
<dbReference type="HAMAP" id="MF_04144">
    <property type="entry name" value="TERL_LAMBDA"/>
    <property type="match status" value="1"/>
</dbReference>
<dbReference type="InterPro" id="IPR027417">
    <property type="entry name" value="P-loop_NTPase"/>
</dbReference>
<evidence type="ECO:0000313" key="4">
    <source>
        <dbReference type="Proteomes" id="UP000321378"/>
    </source>
</evidence>
<dbReference type="GO" id="GO:0016887">
    <property type="term" value="F:ATP hydrolysis activity"/>
    <property type="evidence" value="ECO:0007669"/>
    <property type="project" value="InterPro"/>
</dbReference>
<gene>
    <name evidence="3" type="ORF">JMUB3935_1505</name>
</gene>
<dbReference type="EMBL" id="AP019840">
    <property type="protein sequence ID" value="BBM52526.1"/>
    <property type="molecule type" value="Genomic_DNA"/>
</dbReference>
<sequence>MTTRKREADLKKANNLFKKIISVLKPPPKLTIDEWADNYRILSSKTSAEPGRWNTDRVPFQREVMKAISDKQTEKVIMMYGAQLSKTELLLNTFGHHADYDPAPIMFLMPTQKMAEDFATTRLNDMILSTPQLKSKIIENETSRDTKTQKDFPGGYIILTGSNSAAELASRPIRILLADEIDRFPNDVKGEGDPLNLAIERTKTFWNKKIVLTSTPTVRGESRIEQEYENSTQEEYYIPCPKCGTMQRLEWKNIVFENIGHKCQDCLEVSSEYEWKKNMKEGEWIAGNVEIDPKAVRGFHISELYSPFSTWKSIIKKFKESKGDVQLMKVFTNTALGETFEEKRDKMDFEKISHRKEHYGCEIPEKVNVLTAGVDVQDDRLECEVVGWGADEESWGIYYKVFIGNPAETHVWSQLERFLDTEFTYSNGQKIKIICTCIDTGGNHTMSTYGFVKPREIKRIFGVKGGSVKGKPFITRPTKTNKGQISLFVLNTDTGKETIMARLRIDLPGPRYMHFPDNVERGYDETYFKGLTAEVKITTFEKGVRKTKWVVTGTKRNEPLDIRNYAYAALKIANPDLSKKYLIDVTERPKVQTKRKILSKGI</sequence>
<dbReference type="InterPro" id="IPR051220">
    <property type="entry name" value="TFA_Chaperone"/>
</dbReference>
<reference evidence="3 4" key="1">
    <citation type="submission" date="2019-07" db="EMBL/GenBank/DDBJ databases">
        <title>Complete Genome Sequence of Leptotrichia trevisanii Strain JMUB3935.</title>
        <authorList>
            <person name="Watanabe S."/>
            <person name="Cui L."/>
        </authorList>
    </citation>
    <scope>NUCLEOTIDE SEQUENCE [LARGE SCALE GENOMIC DNA]</scope>
    <source>
        <strain evidence="3 4">JMUB3935</strain>
    </source>
</reference>
<evidence type="ECO:0000259" key="1">
    <source>
        <dbReference type="Pfam" id="PF05876"/>
    </source>
</evidence>
<evidence type="ECO:0008006" key="5">
    <source>
        <dbReference type="Google" id="ProtNLM"/>
    </source>
</evidence>
<dbReference type="PANTHER" id="PTHR34413:SF2">
    <property type="entry name" value="PROPHAGE TAIL FIBER ASSEMBLY PROTEIN HOMOLOG TFAE-RELATED"/>
    <property type="match status" value="1"/>
</dbReference>
<dbReference type="InterPro" id="IPR008866">
    <property type="entry name" value="Phage_lambda_GpA-like"/>
</dbReference>
<accession>A0A510KLI5</accession>
<feature type="domain" description="Terminase large subunit GpA endonuclease" evidence="2">
    <location>
        <begin position="297"/>
        <end position="576"/>
    </location>
</feature>
<evidence type="ECO:0000313" key="3">
    <source>
        <dbReference type="EMBL" id="BBM52526.1"/>
    </source>
</evidence>
<proteinExistence type="inferred from homology"/>
<dbReference type="Proteomes" id="UP000321378">
    <property type="component" value="Chromosome"/>
</dbReference>
<dbReference type="Pfam" id="PF20454">
    <property type="entry name" value="GpA_nuclease"/>
    <property type="match status" value="1"/>
</dbReference>
<dbReference type="InterPro" id="IPR046454">
    <property type="entry name" value="GpA_endonuclease"/>
</dbReference>
<protein>
    <recommendedName>
        <fullName evidence="5">Phage terminase large subunit</fullName>
    </recommendedName>
</protein>
<evidence type="ECO:0000259" key="2">
    <source>
        <dbReference type="Pfam" id="PF20454"/>
    </source>
</evidence>
<organism evidence="3 4">
    <name type="scientific">Leptotrichia trevisanii</name>
    <dbReference type="NCBI Taxonomy" id="109328"/>
    <lineage>
        <taxon>Bacteria</taxon>
        <taxon>Fusobacteriati</taxon>
        <taxon>Fusobacteriota</taxon>
        <taxon>Fusobacteriia</taxon>
        <taxon>Fusobacteriales</taxon>
        <taxon>Leptotrichiaceae</taxon>
        <taxon>Leptotrichia</taxon>
    </lineage>
</organism>
<dbReference type="Gene3D" id="3.40.50.300">
    <property type="entry name" value="P-loop containing nucleotide triphosphate hydrolases"/>
    <property type="match status" value="1"/>
</dbReference>
<dbReference type="GO" id="GO:0005524">
    <property type="term" value="F:ATP binding"/>
    <property type="evidence" value="ECO:0007669"/>
    <property type="project" value="InterPro"/>
</dbReference>
<dbReference type="AlphaFoldDB" id="A0A510KLI5"/>
<name>A0A510KLI5_9FUSO</name>
<dbReference type="PANTHER" id="PTHR34413">
    <property type="entry name" value="PROPHAGE TAIL FIBER ASSEMBLY PROTEIN HOMOLOG TFAE-RELATED-RELATED"/>
    <property type="match status" value="1"/>
</dbReference>
<feature type="domain" description="Phage terminase large subunit GpA ATPase" evidence="1">
    <location>
        <begin position="47"/>
        <end position="284"/>
    </location>
</feature>
<dbReference type="RefSeq" id="WP_146996889.1">
    <property type="nucleotide sequence ID" value="NZ_AP019840.1"/>
</dbReference>